<feature type="compositionally biased region" description="Basic and acidic residues" evidence="2">
    <location>
        <begin position="395"/>
        <end position="406"/>
    </location>
</feature>
<evidence type="ECO:0000313" key="3">
    <source>
        <dbReference type="EMBL" id="KAG0323647.1"/>
    </source>
</evidence>
<feature type="region of interest" description="Disordered" evidence="2">
    <location>
        <begin position="395"/>
        <end position="414"/>
    </location>
</feature>
<evidence type="ECO:0000313" key="4">
    <source>
        <dbReference type="Proteomes" id="UP000738325"/>
    </source>
</evidence>
<dbReference type="Proteomes" id="UP000738325">
    <property type="component" value="Unassembled WGS sequence"/>
</dbReference>
<reference evidence="3" key="1">
    <citation type="journal article" date="2020" name="Fungal Divers.">
        <title>Resolving the Mortierellaceae phylogeny through synthesis of multi-gene phylogenetics and phylogenomics.</title>
        <authorList>
            <person name="Vandepol N."/>
            <person name="Liber J."/>
            <person name="Desiro A."/>
            <person name="Na H."/>
            <person name="Kennedy M."/>
            <person name="Barry K."/>
            <person name="Grigoriev I.V."/>
            <person name="Miller A.N."/>
            <person name="O'Donnell K."/>
            <person name="Stajich J.E."/>
            <person name="Bonito G."/>
        </authorList>
    </citation>
    <scope>NUCLEOTIDE SEQUENCE</scope>
    <source>
        <strain evidence="3">REB-010B</strain>
    </source>
</reference>
<evidence type="ECO:0000256" key="2">
    <source>
        <dbReference type="SAM" id="MobiDB-lite"/>
    </source>
</evidence>
<dbReference type="EMBL" id="JAAAIP010000181">
    <property type="protein sequence ID" value="KAG0323647.1"/>
    <property type="molecule type" value="Genomic_DNA"/>
</dbReference>
<feature type="coiled-coil region" evidence="1">
    <location>
        <begin position="187"/>
        <end position="239"/>
    </location>
</feature>
<feature type="compositionally biased region" description="Polar residues" evidence="2">
    <location>
        <begin position="1"/>
        <end position="17"/>
    </location>
</feature>
<feature type="region of interest" description="Disordered" evidence="2">
    <location>
        <begin position="162"/>
        <end position="182"/>
    </location>
</feature>
<sequence length="1092" mass="124221">MVSTSSDGQSRQLFQKHSSPDSPPVGSVIEITTRLDPLSVQHVILWRDIVNVFSNARYVSHERTVVSFLTDDGLNEREPKMILYHPGVTLRVIVDLGAGQSPTSIKSGFSLASSAVIPSVSTAQEQFSQSAAEDDIETSSIVTAKHSPRILARVRARSYSLLHHKRHSSSKEPHSAPHAAESTDIQYERLVREKFELQRQLSENRRQAQEGESQIRRESQELKEEMRTMRIQQQQLLDNVVNTGNRIESLITQTYELHENPVPRLFIILPKDERKRDFARNLVSKTFRLHFLCECGAHTGYEDGSPHKIHLASHDGYDIVQQSEFIKKYGPYLLVTLQMVRLSLIAAEAAVPALQHFKAVQGLDRIGEFLNITKKTIGGLLDESISFLTSQSGNRRDRADVHRGPEDLDELSGPKGPQLRELESFLSLNDRSRVLGNLYRITTKSGHVKWVCKYHYKRLFQSSPIEELQAFTRNINGTFVEEEGMVTVRLDSEDRAVAFYRVMARAKCVHELRVMLDWTVTRDHLLDLCEAVTDSNIVRLELSGCGKADGTSKIDRTLFRPLLDLMSNGKIQAMILERVYHRDFLYVDESKMGAATRLRELAFNDLSTIDDGRIPTLPRILEFCTQLTTLSVKSEFAHDILSWIRRNPSRFSRLKTLVVHETGRCHYHLVVGLSKGQIEFIEVMRLSSGSWDADGIYELLSRGHITKLRVLLDGAGAHGEHCMEILRCNPNVDEFHLSIPELSASAVDWAILSMRESHARQQLIPQNQIKINCDTYPEVVSCTLNFNKDSQAVDVSTHIQLIPEKCNMDNLVALMGKYGWSVTRLDFQNHFSREFALALDNSVRKQGFSSLKRLLLDPARLASLEDFACIDRIIEQSKHLTTFNAVFHMDDRNWITGANWLFAAYRDILTGLTLEGAKGFIWNKELAKLFPSRSELKNLEVLSLKRVDTAKDVEPFVKWIAEMTSKPTPRRTLLKMFTRGRSTTSGSDSNERTHLKQIELDSITLDKGRWETIFKSLDCTALEKLTLMDNKLTSKQLEHLIKRIVSFADGEAVVPLRELNIGSHVDGGLWRLSDRVEKLLRKKAPQIELYKK</sequence>
<comment type="caution">
    <text evidence="3">The sequence shown here is derived from an EMBL/GenBank/DDBJ whole genome shotgun (WGS) entry which is preliminary data.</text>
</comment>
<dbReference type="Gene3D" id="3.80.10.10">
    <property type="entry name" value="Ribonuclease Inhibitor"/>
    <property type="match status" value="1"/>
</dbReference>
<feature type="region of interest" description="Disordered" evidence="2">
    <location>
        <begin position="1"/>
        <end position="26"/>
    </location>
</feature>
<organism evidence="3 4">
    <name type="scientific">Dissophora globulifera</name>
    <dbReference type="NCBI Taxonomy" id="979702"/>
    <lineage>
        <taxon>Eukaryota</taxon>
        <taxon>Fungi</taxon>
        <taxon>Fungi incertae sedis</taxon>
        <taxon>Mucoromycota</taxon>
        <taxon>Mortierellomycotina</taxon>
        <taxon>Mortierellomycetes</taxon>
        <taxon>Mortierellales</taxon>
        <taxon>Mortierellaceae</taxon>
        <taxon>Dissophora</taxon>
    </lineage>
</organism>
<dbReference type="OrthoDB" id="2314558at2759"/>
<accession>A0A9P6UX79</accession>
<dbReference type="AlphaFoldDB" id="A0A9P6UX79"/>
<keyword evidence="4" id="KW-1185">Reference proteome</keyword>
<gene>
    <name evidence="3" type="ORF">BGZ99_002632</name>
</gene>
<evidence type="ECO:0000256" key="1">
    <source>
        <dbReference type="SAM" id="Coils"/>
    </source>
</evidence>
<keyword evidence="1" id="KW-0175">Coiled coil</keyword>
<name>A0A9P6UX79_9FUNG</name>
<proteinExistence type="predicted"/>
<dbReference type="SUPFAM" id="SSF52047">
    <property type="entry name" value="RNI-like"/>
    <property type="match status" value="1"/>
</dbReference>
<protein>
    <submittedName>
        <fullName evidence="3">Uncharacterized protein</fullName>
    </submittedName>
</protein>
<dbReference type="InterPro" id="IPR032675">
    <property type="entry name" value="LRR_dom_sf"/>
</dbReference>